<keyword evidence="1" id="KW-0479">Metal-binding</keyword>
<evidence type="ECO:0000256" key="2">
    <source>
        <dbReference type="ARBA" id="ARBA00023004"/>
    </source>
</evidence>
<evidence type="ECO:0000256" key="3">
    <source>
        <dbReference type="ARBA" id="ARBA00023014"/>
    </source>
</evidence>
<protein>
    <recommendedName>
        <fullName evidence="4">4Fe-4S ferredoxin-type domain-containing protein</fullName>
    </recommendedName>
</protein>
<dbReference type="Pfam" id="PF04432">
    <property type="entry name" value="FrhB_FdhB_C"/>
    <property type="match status" value="1"/>
</dbReference>
<accession>A0A1F7RCW5</accession>
<dbReference type="PROSITE" id="PS51379">
    <property type="entry name" value="4FE4S_FER_2"/>
    <property type="match status" value="2"/>
</dbReference>
<evidence type="ECO:0000313" key="6">
    <source>
        <dbReference type="Proteomes" id="UP000178526"/>
    </source>
</evidence>
<feature type="domain" description="4Fe-4S ferredoxin-type" evidence="4">
    <location>
        <begin position="2"/>
        <end position="31"/>
    </location>
</feature>
<dbReference type="InterPro" id="IPR017896">
    <property type="entry name" value="4Fe4S_Fe-S-bd"/>
</dbReference>
<evidence type="ECO:0000313" key="5">
    <source>
        <dbReference type="EMBL" id="OGL38804.1"/>
    </source>
</evidence>
<dbReference type="Pfam" id="PF04422">
    <property type="entry name" value="FrhB_FdhB_N"/>
    <property type="match status" value="1"/>
</dbReference>
<feature type="domain" description="4Fe-4S ferredoxin-type" evidence="4">
    <location>
        <begin position="32"/>
        <end position="60"/>
    </location>
</feature>
<dbReference type="InterPro" id="IPR007516">
    <property type="entry name" value="Co_F420_Hydgase/DH_bsu_N"/>
</dbReference>
<dbReference type="Gene3D" id="3.30.70.20">
    <property type="match status" value="1"/>
</dbReference>
<dbReference type="InterPro" id="IPR017900">
    <property type="entry name" value="4Fe4S_Fe_S_CS"/>
</dbReference>
<keyword evidence="3" id="KW-0411">Iron-sulfur</keyword>
<reference evidence="5 6" key="1">
    <citation type="journal article" date="2016" name="Nat. Commun.">
        <title>Thousands of microbial genomes shed light on interconnected biogeochemical processes in an aquifer system.</title>
        <authorList>
            <person name="Anantharaman K."/>
            <person name="Brown C.T."/>
            <person name="Hug L.A."/>
            <person name="Sharon I."/>
            <person name="Castelle C.J."/>
            <person name="Probst A.J."/>
            <person name="Thomas B.C."/>
            <person name="Singh A."/>
            <person name="Wilkins M.J."/>
            <person name="Karaoz U."/>
            <person name="Brodie E.L."/>
            <person name="Williams K.H."/>
            <person name="Hubbard S.S."/>
            <person name="Banfield J.F."/>
        </authorList>
    </citation>
    <scope>NUCLEOTIDE SEQUENCE [LARGE SCALE GENOMIC DNA]</scope>
</reference>
<dbReference type="PANTHER" id="PTHR31332:SF0">
    <property type="entry name" value="7-HYDROXYMETHYL CHLOROPHYLL A REDUCTASE, CHLOROPLASTIC"/>
    <property type="match status" value="1"/>
</dbReference>
<dbReference type="InterPro" id="IPR007525">
    <property type="entry name" value="FrhB_FdhB_C"/>
</dbReference>
<dbReference type="GO" id="GO:0052592">
    <property type="term" value="F:oxidoreductase activity, acting on CH or CH2 groups, with an iron-sulfur protein as acceptor"/>
    <property type="evidence" value="ECO:0007669"/>
    <property type="project" value="TreeGrafter"/>
</dbReference>
<dbReference type="Proteomes" id="UP000178526">
    <property type="component" value="Unassembled WGS sequence"/>
</dbReference>
<dbReference type="PROSITE" id="PS00198">
    <property type="entry name" value="4FE4S_FER_1"/>
    <property type="match status" value="2"/>
</dbReference>
<organism evidence="5 6">
    <name type="scientific">Candidatus Schekmanbacteria bacterium GWA2_38_11</name>
    <dbReference type="NCBI Taxonomy" id="1817876"/>
    <lineage>
        <taxon>Bacteria</taxon>
        <taxon>Candidatus Schekmaniibacteriota</taxon>
    </lineage>
</organism>
<dbReference type="SUPFAM" id="SSF54862">
    <property type="entry name" value="4Fe-4S ferredoxins"/>
    <property type="match status" value="1"/>
</dbReference>
<dbReference type="EMBL" id="MGDB01000135">
    <property type="protein sequence ID" value="OGL38804.1"/>
    <property type="molecule type" value="Genomic_DNA"/>
</dbReference>
<comment type="caution">
    <text evidence="5">The sequence shown here is derived from an EMBL/GenBank/DDBJ whole genome shotgun (WGS) entry which is preliminary data.</text>
</comment>
<dbReference type="AlphaFoldDB" id="A0A1F7RCW5"/>
<name>A0A1F7RCW5_9BACT</name>
<proteinExistence type="predicted"/>
<evidence type="ECO:0000256" key="1">
    <source>
        <dbReference type="ARBA" id="ARBA00022723"/>
    </source>
</evidence>
<dbReference type="Pfam" id="PF13237">
    <property type="entry name" value="Fer4_10"/>
    <property type="match status" value="1"/>
</dbReference>
<keyword evidence="2" id="KW-0408">Iron</keyword>
<dbReference type="InterPro" id="IPR045220">
    <property type="entry name" value="FRHB/FDHB/HCAR-like"/>
</dbReference>
<dbReference type="GO" id="GO:0046872">
    <property type="term" value="F:metal ion binding"/>
    <property type="evidence" value="ECO:0007669"/>
    <property type="project" value="UniProtKB-KW"/>
</dbReference>
<sequence>MIKDVVDSGACCSCGICIASCPEKALELDNSYLPRVLDSCTNCGICREICPRVEMPFSEIANLLKKENKIQYGEELLGNYNQIFLARMSDSTLREKTYCGGSTTAFLIYLLEKGLIDKALLTGKEHDLSFCGHPKPVVASSKEEILACADTKPTANPILAKLPVEGGKIAFVGTPCHVQGIRKAQYLTKFGKVSKERCKELVGNIEFVIGLNCFFAFKKDGVDQMLSKVGLNEKDLKKFYNWKGKSVALLPDGKKIEDFGEGGDFDSLNLGCLLCYPSYSAKLSDITFGKCMIEEWGWNDVISRSEKADRILREMIEQKILEVIPLNKDERSEILEGLLEANVFKYDTIGYGEFLKTGKFNSTIPLGGSPMDRGSSGSIKGLNRLRLIQAVKRDSFYEIVKQEREKAGMFIPELK</sequence>
<dbReference type="PANTHER" id="PTHR31332">
    <property type="entry name" value="7-HYDROXYMETHYL CHLOROPHYLL A REDUCTASE, CHLOROPLASTIC"/>
    <property type="match status" value="1"/>
</dbReference>
<gene>
    <name evidence="5" type="ORF">A2042_01015</name>
</gene>
<dbReference type="GO" id="GO:0051536">
    <property type="term" value="F:iron-sulfur cluster binding"/>
    <property type="evidence" value="ECO:0007669"/>
    <property type="project" value="UniProtKB-KW"/>
</dbReference>
<evidence type="ECO:0000259" key="4">
    <source>
        <dbReference type="PROSITE" id="PS51379"/>
    </source>
</evidence>